<dbReference type="PANTHER" id="PTHR11705:SF143">
    <property type="entry name" value="SLL0236 PROTEIN"/>
    <property type="match status" value="1"/>
</dbReference>
<comment type="similarity">
    <text evidence="2 7">Belongs to the peptidase M14 family.</text>
</comment>
<dbReference type="AlphaFoldDB" id="A0A0B4XPK6"/>
<keyword evidence="6" id="KW-0482">Metalloprotease</keyword>
<evidence type="ECO:0000256" key="2">
    <source>
        <dbReference type="ARBA" id="ARBA00005988"/>
    </source>
</evidence>
<accession>A0A0B4XPK6</accession>
<protein>
    <recommendedName>
        <fullName evidence="8">Peptidase M14 domain-containing protein</fullName>
    </recommendedName>
</protein>
<reference evidence="9 10" key="1">
    <citation type="journal article" date="2012" name="J. Bacteriol.">
        <title>Genome sequence of an alkane-degrading bacterium, Alcanivorax pacificus type strain W11-5, isolated from deep sea sediment.</title>
        <authorList>
            <person name="Lai Q."/>
            <person name="Shao Z."/>
        </authorList>
    </citation>
    <scope>NUCLEOTIDE SEQUENCE [LARGE SCALE GENOMIC DNA]</scope>
    <source>
        <strain evidence="9 10">W11-5</strain>
    </source>
</reference>
<dbReference type="Gene3D" id="3.40.630.10">
    <property type="entry name" value="Zn peptidases"/>
    <property type="match status" value="1"/>
</dbReference>
<dbReference type="SUPFAM" id="SSF53187">
    <property type="entry name" value="Zn-dependent exopeptidases"/>
    <property type="match status" value="1"/>
</dbReference>
<organism evidence="9 10">
    <name type="scientific">Isoalcanivorax pacificus W11-5</name>
    <dbReference type="NCBI Taxonomy" id="391936"/>
    <lineage>
        <taxon>Bacteria</taxon>
        <taxon>Pseudomonadati</taxon>
        <taxon>Pseudomonadota</taxon>
        <taxon>Gammaproteobacteria</taxon>
        <taxon>Oceanospirillales</taxon>
        <taxon>Alcanivoracaceae</taxon>
        <taxon>Isoalcanivorax</taxon>
    </lineage>
</organism>
<evidence type="ECO:0000256" key="7">
    <source>
        <dbReference type="PROSITE-ProRule" id="PRU01379"/>
    </source>
</evidence>
<dbReference type="EMBL" id="CP004387">
    <property type="protein sequence ID" value="AJD49116.1"/>
    <property type="molecule type" value="Genomic_DNA"/>
</dbReference>
<feature type="domain" description="Peptidase M14" evidence="8">
    <location>
        <begin position="1"/>
        <end position="357"/>
    </location>
</feature>
<keyword evidence="5" id="KW-0862">Zinc</keyword>
<keyword evidence="3" id="KW-0645">Protease</keyword>
<evidence type="ECO:0000313" key="10">
    <source>
        <dbReference type="Proteomes" id="UP000006764"/>
    </source>
</evidence>
<sequence>MPDYPAIEQRLYLLQRHLPEQLQLEQLLHQGARWLRCDTVLTVQHGGLPLPVQVIELGSQSRNAPVIGFFGGVHGVERIGSQVLLSWLHSLVQRLDWDEQMARRLERVRILFMPMINPGGIWQRTRSNPSGVDLMRNAPIDAIGKVPFLVGGHRISNRLPWYRGRRDAPMEPEAQAVIRVVRQRMLNAPFSLSVDCHSGFGRRDRLWCCYARSHQPIAHIAEVFTLKRLLERTYPNHHPYIIEPQSVNYTTHGDLWDYLYDGALTSHPHHMFLPFTLEMGSWLWVRKNPRQMFDFFGYFNPVIAHRQSRVLRQHLPLFDFLLAATDNWQNWIPLARQRPALAREAIRTWFTEQDQDG</sequence>
<keyword evidence="10" id="KW-1185">Reference proteome</keyword>
<dbReference type="GO" id="GO:0008270">
    <property type="term" value="F:zinc ion binding"/>
    <property type="evidence" value="ECO:0007669"/>
    <property type="project" value="InterPro"/>
</dbReference>
<dbReference type="RefSeq" id="WP_008734205.1">
    <property type="nucleotide sequence ID" value="NZ_CP004387.1"/>
</dbReference>
<dbReference type="GO" id="GO:0006508">
    <property type="term" value="P:proteolysis"/>
    <property type="evidence" value="ECO:0007669"/>
    <property type="project" value="UniProtKB-KW"/>
</dbReference>
<dbReference type="KEGG" id="apac:S7S_13520"/>
<dbReference type="GO" id="GO:0005615">
    <property type="term" value="C:extracellular space"/>
    <property type="evidence" value="ECO:0007669"/>
    <property type="project" value="TreeGrafter"/>
</dbReference>
<evidence type="ECO:0000313" key="9">
    <source>
        <dbReference type="EMBL" id="AJD49116.1"/>
    </source>
</evidence>
<dbReference type="HOGENOM" id="CLU_830613_0_0_6"/>
<evidence type="ECO:0000256" key="3">
    <source>
        <dbReference type="ARBA" id="ARBA00022670"/>
    </source>
</evidence>
<evidence type="ECO:0000256" key="5">
    <source>
        <dbReference type="ARBA" id="ARBA00022833"/>
    </source>
</evidence>
<dbReference type="GO" id="GO:0004181">
    <property type="term" value="F:metallocarboxypeptidase activity"/>
    <property type="evidence" value="ECO:0007669"/>
    <property type="project" value="InterPro"/>
</dbReference>
<comment type="cofactor">
    <cofactor evidence="1">
        <name>Zn(2+)</name>
        <dbReference type="ChEBI" id="CHEBI:29105"/>
    </cofactor>
</comment>
<gene>
    <name evidence="9" type="ORF">S7S_13520</name>
</gene>
<comment type="caution">
    <text evidence="7">Lacks conserved residue(s) required for the propagation of feature annotation.</text>
</comment>
<evidence type="ECO:0000259" key="8">
    <source>
        <dbReference type="PROSITE" id="PS52035"/>
    </source>
</evidence>
<name>A0A0B4XPK6_9GAMM</name>
<dbReference type="InterPro" id="IPR000834">
    <property type="entry name" value="Peptidase_M14"/>
</dbReference>
<dbReference type="Proteomes" id="UP000006764">
    <property type="component" value="Chromosome"/>
</dbReference>
<dbReference type="PROSITE" id="PS52035">
    <property type="entry name" value="PEPTIDASE_M14"/>
    <property type="match status" value="1"/>
</dbReference>
<evidence type="ECO:0000256" key="4">
    <source>
        <dbReference type="ARBA" id="ARBA00022801"/>
    </source>
</evidence>
<dbReference type="Pfam" id="PF00246">
    <property type="entry name" value="Peptidase_M14"/>
    <property type="match status" value="1"/>
</dbReference>
<dbReference type="PANTHER" id="PTHR11705">
    <property type="entry name" value="PROTEASE FAMILY M14 CARBOXYPEPTIDASE A,B"/>
    <property type="match status" value="1"/>
</dbReference>
<dbReference type="STRING" id="391936.S7S_13520"/>
<evidence type="ECO:0000256" key="1">
    <source>
        <dbReference type="ARBA" id="ARBA00001947"/>
    </source>
</evidence>
<keyword evidence="4" id="KW-0378">Hydrolase</keyword>
<proteinExistence type="inferred from homology"/>
<evidence type="ECO:0000256" key="6">
    <source>
        <dbReference type="ARBA" id="ARBA00023049"/>
    </source>
</evidence>
<dbReference type="SMART" id="SM00631">
    <property type="entry name" value="Zn_pept"/>
    <property type="match status" value="1"/>
</dbReference>